<evidence type="ECO:0000256" key="2">
    <source>
        <dbReference type="ARBA" id="ARBA00023043"/>
    </source>
</evidence>
<feature type="repeat" description="ANK" evidence="3">
    <location>
        <begin position="46"/>
        <end position="78"/>
    </location>
</feature>
<dbReference type="Gene3D" id="1.25.40.20">
    <property type="entry name" value="Ankyrin repeat-containing domain"/>
    <property type="match status" value="4"/>
</dbReference>
<dbReference type="PROSITE" id="PS50297">
    <property type="entry name" value="ANK_REP_REGION"/>
    <property type="match status" value="2"/>
</dbReference>
<gene>
    <name evidence="4" type="ORF">CP985_14680</name>
</gene>
<dbReference type="KEGG" id="amyt:AMYT_1895"/>
<organism evidence="4 5">
    <name type="scientific">Malaciobacter mytili LMG 24559</name>
    <dbReference type="NCBI Taxonomy" id="1032238"/>
    <lineage>
        <taxon>Bacteria</taxon>
        <taxon>Pseudomonadati</taxon>
        <taxon>Campylobacterota</taxon>
        <taxon>Epsilonproteobacteria</taxon>
        <taxon>Campylobacterales</taxon>
        <taxon>Arcobacteraceae</taxon>
        <taxon>Malaciobacter</taxon>
    </lineage>
</organism>
<protein>
    <recommendedName>
        <fullName evidence="6">Ankyrin domain-containing protein</fullName>
    </recommendedName>
</protein>
<evidence type="ECO:0000256" key="3">
    <source>
        <dbReference type="PROSITE-ProRule" id="PRU00023"/>
    </source>
</evidence>
<dbReference type="Pfam" id="PF00023">
    <property type="entry name" value="Ank"/>
    <property type="match status" value="1"/>
</dbReference>
<dbReference type="PROSITE" id="PS50088">
    <property type="entry name" value="ANK_REPEAT"/>
    <property type="match status" value="3"/>
</dbReference>
<keyword evidence="5" id="KW-1185">Reference proteome</keyword>
<dbReference type="PANTHER" id="PTHR24198">
    <property type="entry name" value="ANKYRIN REPEAT AND PROTEIN KINASE DOMAIN-CONTAINING PROTEIN"/>
    <property type="match status" value="1"/>
</dbReference>
<dbReference type="RefSeq" id="WP_114842305.1">
    <property type="nucleotide sequence ID" value="NZ_CP031219.1"/>
</dbReference>
<evidence type="ECO:0008006" key="6">
    <source>
        <dbReference type="Google" id="ProtNLM"/>
    </source>
</evidence>
<evidence type="ECO:0000313" key="5">
    <source>
        <dbReference type="Proteomes" id="UP000290092"/>
    </source>
</evidence>
<dbReference type="Pfam" id="PF12796">
    <property type="entry name" value="Ank_2"/>
    <property type="match status" value="2"/>
</dbReference>
<evidence type="ECO:0000256" key="1">
    <source>
        <dbReference type="ARBA" id="ARBA00022737"/>
    </source>
</evidence>
<name>A0AAX2AB43_9BACT</name>
<evidence type="ECO:0000313" key="4">
    <source>
        <dbReference type="EMBL" id="RXK12027.1"/>
    </source>
</evidence>
<sequence length="1069" mass="121472">MSFLKKFLKLESHSQDDTLVEAIKNDNLKKVTALLNIEDINKEDEDFKTPLVFALNHSSLNVTKFLIENGANLEETLEGNSIISHLIKVNASIEMLDYMRSIGASTIYEYGQSPLEMAIKTASSFETFKYIFENFGTNIPEGKKYLIHEIADSENIDFKTKVKLLELLVKEYDFDINEDESELHLSSKLFNKRDFELLAEVIKLGACVNSVASNLLTFMGEKKVKELSSHILKYPINNPKYILEILDFDTFKEYILNTNNINGILLSITKSTMLHDKQKIQLAKIALEKGANINELTTSDHPTNVLYTFTSHFDIGKNTLYLDFLLDNGAKIEDNGFSALFTAIMENDISLVKHLLNKGADVNFVNYFDNTAINFIISPKAKFNNVQEKIKMFELLIENGLDMNIKLSHYQNSGSNYTPAIEAIIDISESEFVEYVLEKFPNIEINDTVIRYAITRDIDINVAKKIIAYNPYVIFENEKYSKIKEKYYDSGILELAIDNEKEELVNHILDTYSDVKSYGELVSLVIKAIYSKFSINTIKRVISIDPDLNRLYYVFSDDPHSETTLIRFLRSCHEYLTQEQRVEILRELVKYNADIYASLTRLEATKSNLDNVGILVQQALNNVFEPKVLEFFLESGFDPYKPTANLNESQMHSLINRFGQVSDESCIEYLEFFKEKGFKVDFEHKNVFDTDILLGAAMMNRPKTIKWLIDHGANVHVIGGFDNSPALHKAISNYDNTNPMLRAKTVKVLIEAGCDIEQIDSEQFTPLMSAANYGCFESVRVLLEAKANPNFFNEAGESAVHRAILGEVKAYDDKENSNLVRSKILAVLKDTGADLNQSSNEVLPALHLSIIRDKKDIFNTLLQLDLDLNALDMLGRTPLMVAIAYGDIYYVNRLMSNKKIKLDIVDNNNESIHFSAVIRSDTSMGLKMLKYFIEKKVPLTNGAGGFTLLHTAGYYANFKAIDILKEFFPDFNIKDSQGFTPLHWTVYSNIDIEQDLRIQMIRELVENKANINERLPNGENALTLAVYAGFKDVSDELISLGCDIQVALNTLENIEGVPSEAIEYLKSRI</sequence>
<comment type="caution">
    <text evidence="4">The sequence shown here is derived from an EMBL/GenBank/DDBJ whole genome shotgun (WGS) entry which is preliminary data.</text>
</comment>
<dbReference type="AlphaFoldDB" id="A0AAX2AB43"/>
<dbReference type="PANTHER" id="PTHR24198:SF165">
    <property type="entry name" value="ANKYRIN REPEAT-CONTAINING PROTEIN-RELATED"/>
    <property type="match status" value="1"/>
</dbReference>
<feature type="repeat" description="ANK" evidence="3">
    <location>
        <begin position="335"/>
        <end position="367"/>
    </location>
</feature>
<dbReference type="Proteomes" id="UP000290092">
    <property type="component" value="Unassembled WGS sequence"/>
</dbReference>
<dbReference type="SUPFAM" id="SSF48403">
    <property type="entry name" value="Ankyrin repeat"/>
    <property type="match status" value="2"/>
</dbReference>
<reference evidence="4 5" key="1">
    <citation type="submission" date="2017-09" db="EMBL/GenBank/DDBJ databases">
        <title>Genomics of the genus Arcobacter.</title>
        <authorList>
            <person name="Perez-Cataluna A."/>
            <person name="Figueras M.J."/>
            <person name="Salas-Masso N."/>
        </authorList>
    </citation>
    <scope>NUCLEOTIDE SEQUENCE [LARGE SCALE GENOMIC DNA]</scope>
    <source>
        <strain evidence="4 5">CECT 7386</strain>
    </source>
</reference>
<feature type="repeat" description="ANK" evidence="3">
    <location>
        <begin position="762"/>
        <end position="794"/>
    </location>
</feature>
<dbReference type="SMART" id="SM00248">
    <property type="entry name" value="ANK"/>
    <property type="match status" value="18"/>
</dbReference>
<keyword evidence="2 3" id="KW-0040">ANK repeat</keyword>
<dbReference type="InterPro" id="IPR002110">
    <property type="entry name" value="Ankyrin_rpt"/>
</dbReference>
<proteinExistence type="predicted"/>
<dbReference type="InterPro" id="IPR036770">
    <property type="entry name" value="Ankyrin_rpt-contain_sf"/>
</dbReference>
<dbReference type="EMBL" id="NXID01000098">
    <property type="protein sequence ID" value="RXK12027.1"/>
    <property type="molecule type" value="Genomic_DNA"/>
</dbReference>
<accession>A0AAX2AB43</accession>
<keyword evidence="1" id="KW-0677">Repeat</keyword>